<accession>A0A1H8I327</accession>
<organism evidence="1 2">
    <name type="scientific">Gemmobacter aquatilis</name>
    <dbReference type="NCBI Taxonomy" id="933059"/>
    <lineage>
        <taxon>Bacteria</taxon>
        <taxon>Pseudomonadati</taxon>
        <taxon>Pseudomonadota</taxon>
        <taxon>Alphaproteobacteria</taxon>
        <taxon>Rhodobacterales</taxon>
        <taxon>Paracoccaceae</taxon>
        <taxon>Gemmobacter</taxon>
    </lineage>
</organism>
<dbReference type="STRING" id="933059.SAMN04488103_106112"/>
<dbReference type="AlphaFoldDB" id="A0A1H8I327"/>
<dbReference type="Gene3D" id="2.30.110.10">
    <property type="entry name" value="Electron Transport, Fmn-binding Protein, Chain A"/>
    <property type="match status" value="1"/>
</dbReference>
<dbReference type="Proteomes" id="UP000198761">
    <property type="component" value="Unassembled WGS sequence"/>
</dbReference>
<dbReference type="OrthoDB" id="9814594at2"/>
<dbReference type="InterPro" id="IPR012349">
    <property type="entry name" value="Split_barrel_FMN-bd"/>
</dbReference>
<sequence length="166" mass="17741">MTTRPDPVQPADAEALTLARDLLQSARHAALAVIDPETGTPGISRIAFGLDPQGCPLTLVSALAAHRAALAAQPAAAVMVGEPGEKGDPLTHPRLMIRVMAEFVDRSAPDHAAIRDHWLTDHPKAKLYVDFADFSFVRLRPVSALLNGGFARAYRLSPEDLVPAPN</sequence>
<gene>
    <name evidence="1" type="ORF">SAMN04488103_106112</name>
</gene>
<dbReference type="EMBL" id="FOCE01000006">
    <property type="protein sequence ID" value="SEN62879.1"/>
    <property type="molecule type" value="Genomic_DNA"/>
</dbReference>
<keyword evidence="2" id="KW-1185">Reference proteome</keyword>
<proteinExistence type="predicted"/>
<dbReference type="RefSeq" id="WP_091301678.1">
    <property type="nucleotide sequence ID" value="NZ_FOCE01000006.1"/>
</dbReference>
<dbReference type="SUPFAM" id="SSF50475">
    <property type="entry name" value="FMN-binding split barrel"/>
    <property type="match status" value="1"/>
</dbReference>
<reference evidence="1 2" key="1">
    <citation type="submission" date="2016-10" db="EMBL/GenBank/DDBJ databases">
        <authorList>
            <person name="de Groot N.N."/>
        </authorList>
    </citation>
    <scope>NUCLEOTIDE SEQUENCE [LARGE SCALE GENOMIC DNA]</scope>
    <source>
        <strain evidence="1 2">DSM 3857</strain>
    </source>
</reference>
<evidence type="ECO:0000313" key="1">
    <source>
        <dbReference type="EMBL" id="SEN62879.1"/>
    </source>
</evidence>
<dbReference type="PIRSF" id="PIRSF004633">
    <property type="entry name" value="UCP_PLP_oxd"/>
    <property type="match status" value="1"/>
</dbReference>
<protein>
    <submittedName>
        <fullName evidence="1">Uncharacterized protein</fullName>
    </submittedName>
</protein>
<dbReference type="InterPro" id="IPR014419">
    <property type="entry name" value="HutZ"/>
</dbReference>
<name>A0A1H8I327_9RHOB</name>
<evidence type="ECO:0000313" key="2">
    <source>
        <dbReference type="Proteomes" id="UP000198761"/>
    </source>
</evidence>